<name>A0A6L3MU53_9BURK</name>
<evidence type="ECO:0000256" key="1">
    <source>
        <dbReference type="ARBA" id="ARBA00004917"/>
    </source>
</evidence>
<dbReference type="PANTHER" id="PTHR21058:SF0">
    <property type="entry name" value="6,7-DIMETHYL-8-RIBITYLLUMAZINE SYNTHASE"/>
    <property type="match status" value="1"/>
</dbReference>
<dbReference type="PANTHER" id="PTHR21058">
    <property type="entry name" value="6,7-DIMETHYL-8-RIBITYLLUMAZINE SYNTHASE DMRL SYNTHASE LUMAZINE SYNTHASE"/>
    <property type="match status" value="1"/>
</dbReference>
<keyword evidence="4" id="KW-0686">Riboflavin biosynthesis</keyword>
<dbReference type="SUPFAM" id="SSF52121">
    <property type="entry name" value="Lumazine synthase"/>
    <property type="match status" value="1"/>
</dbReference>
<dbReference type="GO" id="GO:0000906">
    <property type="term" value="F:6,7-dimethyl-8-ribityllumazine synthase activity"/>
    <property type="evidence" value="ECO:0007669"/>
    <property type="project" value="UniProtKB-EC"/>
</dbReference>
<dbReference type="InterPro" id="IPR034964">
    <property type="entry name" value="LS"/>
</dbReference>
<evidence type="ECO:0000256" key="4">
    <source>
        <dbReference type="ARBA" id="ARBA00022619"/>
    </source>
</evidence>
<comment type="similarity">
    <text evidence="2">Belongs to the DMRL synthase family.</text>
</comment>
<dbReference type="Gene3D" id="3.40.50.960">
    <property type="entry name" value="Lumazine/riboflavin synthase"/>
    <property type="match status" value="1"/>
</dbReference>
<dbReference type="EMBL" id="VZOK01000028">
    <property type="protein sequence ID" value="KAB0636445.1"/>
    <property type="molecule type" value="Genomic_DNA"/>
</dbReference>
<keyword evidence="5" id="KW-0808">Transferase</keyword>
<proteinExistence type="inferred from homology"/>
<dbReference type="RefSeq" id="WP_081069933.1">
    <property type="nucleotide sequence ID" value="NZ_CABVPM010000024.1"/>
</dbReference>
<comment type="pathway">
    <text evidence="1">Cofactor biosynthesis; riboflavin biosynthesis; riboflavin from 2-hydroxy-3-oxobutyl phosphate and 5-amino-6-(D-ribitylamino)uracil: step 1/2.</text>
</comment>
<evidence type="ECO:0000256" key="5">
    <source>
        <dbReference type="ARBA" id="ARBA00022679"/>
    </source>
</evidence>
<dbReference type="AlphaFoldDB" id="A0A6L3MU53"/>
<sequence>MPRIAVVYGSYHPELVARMLEAARQEASVSGCTIVAEHAVPGAMEQPLAVKRLLTEDDVDAVVALGIIEKGETSHGLVMAQAVIRSLIDLQLATMKPVGVGILGPDIHPSQIPPRLEPYARDAVRAAKTMLDGAHRPARSVF</sequence>
<dbReference type="Pfam" id="PF00885">
    <property type="entry name" value="DMRL_synthase"/>
    <property type="match status" value="1"/>
</dbReference>
<dbReference type="EC" id="2.5.1.78" evidence="3"/>
<gene>
    <name evidence="7" type="ORF">F7R25_19730</name>
</gene>
<dbReference type="InterPro" id="IPR002180">
    <property type="entry name" value="LS/RS"/>
</dbReference>
<organism evidence="7 8">
    <name type="scientific">Burkholderia stagnalis</name>
    <dbReference type="NCBI Taxonomy" id="1503054"/>
    <lineage>
        <taxon>Bacteria</taxon>
        <taxon>Pseudomonadati</taxon>
        <taxon>Pseudomonadota</taxon>
        <taxon>Betaproteobacteria</taxon>
        <taxon>Burkholderiales</taxon>
        <taxon>Burkholderiaceae</taxon>
        <taxon>Burkholderia</taxon>
        <taxon>Burkholderia cepacia complex</taxon>
    </lineage>
</organism>
<comment type="catalytic activity">
    <reaction evidence="6">
        <text>(2S)-2-hydroxy-3-oxobutyl phosphate + 5-amino-6-(D-ribitylamino)uracil = 6,7-dimethyl-8-(1-D-ribityl)lumazine + phosphate + 2 H2O + H(+)</text>
        <dbReference type="Rhea" id="RHEA:26152"/>
        <dbReference type="ChEBI" id="CHEBI:15377"/>
        <dbReference type="ChEBI" id="CHEBI:15378"/>
        <dbReference type="ChEBI" id="CHEBI:15934"/>
        <dbReference type="ChEBI" id="CHEBI:43474"/>
        <dbReference type="ChEBI" id="CHEBI:58201"/>
        <dbReference type="ChEBI" id="CHEBI:58830"/>
        <dbReference type="EC" id="2.5.1.78"/>
    </reaction>
</comment>
<accession>A0A6L3MU53</accession>
<comment type="caution">
    <text evidence="7">The sequence shown here is derived from an EMBL/GenBank/DDBJ whole genome shotgun (WGS) entry which is preliminary data.</text>
</comment>
<dbReference type="Proteomes" id="UP000473470">
    <property type="component" value="Unassembled WGS sequence"/>
</dbReference>
<protein>
    <recommendedName>
        <fullName evidence="3">6,7-dimethyl-8-ribityllumazine synthase</fullName>
        <ecNumber evidence="3">2.5.1.78</ecNumber>
    </recommendedName>
</protein>
<dbReference type="GO" id="GO:0009231">
    <property type="term" value="P:riboflavin biosynthetic process"/>
    <property type="evidence" value="ECO:0007669"/>
    <property type="project" value="UniProtKB-UniPathway"/>
</dbReference>
<dbReference type="UniPathway" id="UPA00275">
    <property type="reaction ID" value="UER00404"/>
</dbReference>
<evidence type="ECO:0000256" key="2">
    <source>
        <dbReference type="ARBA" id="ARBA00007424"/>
    </source>
</evidence>
<dbReference type="GO" id="GO:0009349">
    <property type="term" value="C:riboflavin synthase complex"/>
    <property type="evidence" value="ECO:0007669"/>
    <property type="project" value="InterPro"/>
</dbReference>
<evidence type="ECO:0000256" key="3">
    <source>
        <dbReference type="ARBA" id="ARBA00012664"/>
    </source>
</evidence>
<reference evidence="7 8" key="1">
    <citation type="submission" date="2019-09" db="EMBL/GenBank/DDBJ databases">
        <title>Draft genome sequences of 48 bacterial type strains from the CCUG.</title>
        <authorList>
            <person name="Tunovic T."/>
            <person name="Pineiro-Iglesias B."/>
            <person name="Unosson C."/>
            <person name="Inganas E."/>
            <person name="Ohlen M."/>
            <person name="Cardew S."/>
            <person name="Jensie-Markopoulos S."/>
            <person name="Salva-Serra F."/>
            <person name="Jaen-Luchoro D."/>
            <person name="Karlsson R."/>
            <person name="Svensson-Stadler L."/>
            <person name="Chun J."/>
            <person name="Moore E."/>
        </authorList>
    </citation>
    <scope>NUCLEOTIDE SEQUENCE [LARGE SCALE GENOMIC DNA]</scope>
    <source>
        <strain evidence="7 8">CCUG 65686</strain>
    </source>
</reference>
<dbReference type="InterPro" id="IPR036467">
    <property type="entry name" value="LS/RS_sf"/>
</dbReference>
<evidence type="ECO:0000313" key="8">
    <source>
        <dbReference type="Proteomes" id="UP000473470"/>
    </source>
</evidence>
<evidence type="ECO:0000313" key="7">
    <source>
        <dbReference type="EMBL" id="KAB0636445.1"/>
    </source>
</evidence>
<evidence type="ECO:0000256" key="6">
    <source>
        <dbReference type="ARBA" id="ARBA00048785"/>
    </source>
</evidence>